<dbReference type="Proteomes" id="UP000198992">
    <property type="component" value="Unassembled WGS sequence"/>
</dbReference>
<evidence type="ECO:0000256" key="1">
    <source>
        <dbReference type="SAM" id="MobiDB-lite"/>
    </source>
</evidence>
<sequence length="55" mass="5743">MPKENDEEGVQDQGGKHGGQAGMPKSAPRPRTTEKDQDVVQKREGGPAASSGSSH</sequence>
<feature type="region of interest" description="Disordered" evidence="1">
    <location>
        <begin position="1"/>
        <end position="55"/>
    </location>
</feature>
<proteinExistence type="predicted"/>
<accession>A0A1H4Y4G7</accession>
<name>A0A1H4Y4G7_9BRAD</name>
<reference evidence="2 3" key="1">
    <citation type="submission" date="2016-10" db="EMBL/GenBank/DDBJ databases">
        <authorList>
            <person name="de Groot N.N."/>
        </authorList>
    </citation>
    <scope>NUCLEOTIDE SEQUENCE [LARGE SCALE GENOMIC DNA]</scope>
    <source>
        <strain evidence="2 3">MT12</strain>
    </source>
</reference>
<dbReference type="RefSeq" id="WP_171947773.1">
    <property type="nucleotide sequence ID" value="NZ_FNTH01000001.1"/>
</dbReference>
<dbReference type="AlphaFoldDB" id="A0A1H4Y4G7"/>
<evidence type="ECO:0000313" key="3">
    <source>
        <dbReference type="Proteomes" id="UP000198992"/>
    </source>
</evidence>
<evidence type="ECO:0000313" key="2">
    <source>
        <dbReference type="EMBL" id="SED12051.1"/>
    </source>
</evidence>
<feature type="compositionally biased region" description="Basic and acidic residues" evidence="1">
    <location>
        <begin position="31"/>
        <end position="45"/>
    </location>
</feature>
<organism evidence="2 3">
    <name type="scientific">Bradyrhizobium erythrophlei</name>
    <dbReference type="NCBI Taxonomy" id="1437360"/>
    <lineage>
        <taxon>Bacteria</taxon>
        <taxon>Pseudomonadati</taxon>
        <taxon>Pseudomonadota</taxon>
        <taxon>Alphaproteobacteria</taxon>
        <taxon>Hyphomicrobiales</taxon>
        <taxon>Nitrobacteraceae</taxon>
        <taxon>Bradyrhizobium</taxon>
    </lineage>
</organism>
<feature type="compositionally biased region" description="Acidic residues" evidence="1">
    <location>
        <begin position="1"/>
        <end position="10"/>
    </location>
</feature>
<dbReference type="EMBL" id="FNTH01000001">
    <property type="protein sequence ID" value="SED12051.1"/>
    <property type="molecule type" value="Genomic_DNA"/>
</dbReference>
<protein>
    <submittedName>
        <fullName evidence="2">Uncharacterized protein</fullName>
    </submittedName>
</protein>
<gene>
    <name evidence="2" type="ORF">SAMN05444164_3757</name>
</gene>